<reference evidence="2 3" key="1">
    <citation type="submission" date="2018-02" db="EMBL/GenBank/DDBJ databases">
        <authorList>
            <person name="Cohen D.B."/>
            <person name="Kent A.D."/>
        </authorList>
    </citation>
    <scope>NUCLEOTIDE SEQUENCE [LARGE SCALE GENOMIC DNA]</scope>
    <source>
        <strain evidence="2 3">ULC007</strain>
    </source>
</reference>
<feature type="compositionally biased region" description="Low complexity" evidence="1">
    <location>
        <begin position="1"/>
        <end position="25"/>
    </location>
</feature>
<name>A0A2T1D7F2_9CYAN</name>
<evidence type="ECO:0000256" key="1">
    <source>
        <dbReference type="SAM" id="MobiDB-lite"/>
    </source>
</evidence>
<keyword evidence="3" id="KW-1185">Reference proteome</keyword>
<organism evidence="2 3">
    <name type="scientific">Phormidesmis priestleyi ULC007</name>
    <dbReference type="NCBI Taxonomy" id="1920490"/>
    <lineage>
        <taxon>Bacteria</taxon>
        <taxon>Bacillati</taxon>
        <taxon>Cyanobacteriota</taxon>
        <taxon>Cyanophyceae</taxon>
        <taxon>Leptolyngbyales</taxon>
        <taxon>Leptolyngbyaceae</taxon>
        <taxon>Phormidesmis</taxon>
    </lineage>
</organism>
<dbReference type="AlphaFoldDB" id="A0A2T1D7F2"/>
<evidence type="ECO:0000313" key="2">
    <source>
        <dbReference type="EMBL" id="PSB16420.1"/>
    </source>
</evidence>
<dbReference type="Proteomes" id="UP000238634">
    <property type="component" value="Unassembled WGS sequence"/>
</dbReference>
<sequence length="146" mass="15810">MSSNPGGISQSNSGSMSGGMQAAIGDHNKQTMSNEESSASNIPTQTEVVELLAQIEQLIQNAQLPEAAKEKAKKYLETAKIEAQEKEPDKQLISKNLERVTKNLEEVDKTVDASKRIFEKFVPLVVKIASWLGTAAGALWTTLPVV</sequence>
<protein>
    <submittedName>
        <fullName evidence="2">Uncharacterized protein</fullName>
    </submittedName>
</protein>
<proteinExistence type="predicted"/>
<reference evidence="2 3" key="2">
    <citation type="submission" date="2018-03" db="EMBL/GenBank/DDBJ databases">
        <title>The ancient ancestry and fast evolution of plastids.</title>
        <authorList>
            <person name="Moore K.R."/>
            <person name="Magnabosco C."/>
            <person name="Momper L."/>
            <person name="Gold D.A."/>
            <person name="Bosak T."/>
            <person name="Fournier G.P."/>
        </authorList>
    </citation>
    <scope>NUCLEOTIDE SEQUENCE [LARGE SCALE GENOMIC DNA]</scope>
    <source>
        <strain evidence="2 3">ULC007</strain>
    </source>
</reference>
<dbReference type="STRING" id="1920490.GCA_001895925_02443"/>
<accession>A0A2T1D7F2</accession>
<gene>
    <name evidence="2" type="ORF">C7B65_21645</name>
</gene>
<feature type="compositionally biased region" description="Polar residues" evidence="1">
    <location>
        <begin position="30"/>
        <end position="43"/>
    </location>
</feature>
<feature type="region of interest" description="Disordered" evidence="1">
    <location>
        <begin position="1"/>
        <end position="43"/>
    </location>
</feature>
<comment type="caution">
    <text evidence="2">The sequence shown here is derived from an EMBL/GenBank/DDBJ whole genome shotgun (WGS) entry which is preliminary data.</text>
</comment>
<dbReference type="EMBL" id="PVWG01000042">
    <property type="protein sequence ID" value="PSB16420.1"/>
    <property type="molecule type" value="Genomic_DNA"/>
</dbReference>
<dbReference type="RefSeq" id="WP_083583191.1">
    <property type="nucleotide sequence ID" value="NZ_MPPI01000044.1"/>
</dbReference>
<evidence type="ECO:0000313" key="3">
    <source>
        <dbReference type="Proteomes" id="UP000238634"/>
    </source>
</evidence>